<reference evidence="2" key="1">
    <citation type="submission" date="2022-08" db="EMBL/GenBank/DDBJ databases">
        <authorList>
            <person name="Gutierrez-Valencia J."/>
        </authorList>
    </citation>
    <scope>NUCLEOTIDE SEQUENCE</scope>
</reference>
<evidence type="ECO:0000256" key="1">
    <source>
        <dbReference type="SAM" id="Phobius"/>
    </source>
</evidence>
<comment type="caution">
    <text evidence="2">The sequence shown here is derived from an EMBL/GenBank/DDBJ whole genome shotgun (WGS) entry which is preliminary data.</text>
</comment>
<evidence type="ECO:0000313" key="2">
    <source>
        <dbReference type="EMBL" id="CAI0389290.1"/>
    </source>
</evidence>
<feature type="transmembrane region" description="Helical" evidence="1">
    <location>
        <begin position="48"/>
        <end position="66"/>
    </location>
</feature>
<protein>
    <recommendedName>
        <fullName evidence="4">ATP synthase F0 subunit 8</fullName>
    </recommendedName>
</protein>
<sequence>MFLVPNLPYPTLGLQFLFTLLLLAYWQFTWLLCNLLKKCALLPTHFPVFFRFTTYLVVNCAYATIASWNPCVYHSILQCTSIYWPYLLQLCLTFAGKLVLQVLRVVLQLLLKKPMFR</sequence>
<gene>
    <name evidence="2" type="ORF">LITE_LOCUS6175</name>
</gene>
<dbReference type="AlphaFoldDB" id="A0AAV0HVJ5"/>
<organism evidence="2 3">
    <name type="scientific">Linum tenue</name>
    <dbReference type="NCBI Taxonomy" id="586396"/>
    <lineage>
        <taxon>Eukaryota</taxon>
        <taxon>Viridiplantae</taxon>
        <taxon>Streptophyta</taxon>
        <taxon>Embryophyta</taxon>
        <taxon>Tracheophyta</taxon>
        <taxon>Spermatophyta</taxon>
        <taxon>Magnoliopsida</taxon>
        <taxon>eudicotyledons</taxon>
        <taxon>Gunneridae</taxon>
        <taxon>Pentapetalae</taxon>
        <taxon>rosids</taxon>
        <taxon>fabids</taxon>
        <taxon>Malpighiales</taxon>
        <taxon>Linaceae</taxon>
        <taxon>Linum</taxon>
    </lineage>
</organism>
<keyword evidence="3" id="KW-1185">Reference proteome</keyword>
<keyword evidence="1" id="KW-1133">Transmembrane helix</keyword>
<proteinExistence type="predicted"/>
<feature type="transmembrane region" description="Helical" evidence="1">
    <location>
        <begin position="86"/>
        <end position="107"/>
    </location>
</feature>
<keyword evidence="1" id="KW-0472">Membrane</keyword>
<evidence type="ECO:0008006" key="4">
    <source>
        <dbReference type="Google" id="ProtNLM"/>
    </source>
</evidence>
<dbReference type="EMBL" id="CAMGYJ010000003">
    <property type="protein sequence ID" value="CAI0389290.1"/>
    <property type="molecule type" value="Genomic_DNA"/>
</dbReference>
<accession>A0AAV0HVJ5</accession>
<evidence type="ECO:0000313" key="3">
    <source>
        <dbReference type="Proteomes" id="UP001154282"/>
    </source>
</evidence>
<dbReference type="Proteomes" id="UP001154282">
    <property type="component" value="Unassembled WGS sequence"/>
</dbReference>
<feature type="transmembrane region" description="Helical" evidence="1">
    <location>
        <begin position="12"/>
        <end position="36"/>
    </location>
</feature>
<name>A0AAV0HVJ5_9ROSI</name>
<keyword evidence="1" id="KW-0812">Transmembrane</keyword>